<evidence type="ECO:0000256" key="1">
    <source>
        <dbReference type="ARBA" id="ARBA00041004"/>
    </source>
</evidence>
<name>A0A0P4W4N6_SCYOL</name>
<dbReference type="GO" id="GO:0001881">
    <property type="term" value="P:receptor recycling"/>
    <property type="evidence" value="ECO:0007669"/>
    <property type="project" value="TreeGrafter"/>
</dbReference>
<dbReference type="PANTHER" id="PTHR22902:SF9">
    <property type="entry name" value="PLECKSTRIN HOMOLOGY DOMAIN-CONTAINING FAMILY J MEMBER 1"/>
    <property type="match status" value="1"/>
</dbReference>
<dbReference type="GO" id="GO:0055037">
    <property type="term" value="C:recycling endosome"/>
    <property type="evidence" value="ECO:0007669"/>
    <property type="project" value="TreeGrafter"/>
</dbReference>
<feature type="domain" description="PH" evidence="3">
    <location>
        <begin position="15"/>
        <end position="120"/>
    </location>
</feature>
<dbReference type="GO" id="GO:0007032">
    <property type="term" value="P:endosome organization"/>
    <property type="evidence" value="ECO:0007669"/>
    <property type="project" value="TreeGrafter"/>
</dbReference>
<dbReference type="GO" id="GO:0005802">
    <property type="term" value="C:trans-Golgi network"/>
    <property type="evidence" value="ECO:0007669"/>
    <property type="project" value="TreeGrafter"/>
</dbReference>
<dbReference type="Pfam" id="PF00169">
    <property type="entry name" value="PH"/>
    <property type="match status" value="1"/>
</dbReference>
<accession>A0A0P4W4N6</accession>
<dbReference type="SUPFAM" id="SSF50729">
    <property type="entry name" value="PH domain-like"/>
    <property type="match status" value="1"/>
</dbReference>
<evidence type="ECO:0000259" key="3">
    <source>
        <dbReference type="PROSITE" id="PS50003"/>
    </source>
</evidence>
<dbReference type="SMART" id="SM00233">
    <property type="entry name" value="PH"/>
    <property type="match status" value="1"/>
</dbReference>
<dbReference type="GO" id="GO:0005829">
    <property type="term" value="C:cytosol"/>
    <property type="evidence" value="ECO:0007669"/>
    <property type="project" value="GOC"/>
</dbReference>
<evidence type="ECO:0000313" key="4">
    <source>
        <dbReference type="EMBL" id="JAI58273.1"/>
    </source>
</evidence>
<dbReference type="GO" id="GO:0005769">
    <property type="term" value="C:early endosome"/>
    <property type="evidence" value="ECO:0007669"/>
    <property type="project" value="TreeGrafter"/>
</dbReference>
<protein>
    <recommendedName>
        <fullName evidence="1">Pleckstrin homology domain-containing family J member 1</fullName>
    </recommendedName>
</protein>
<dbReference type="AlphaFoldDB" id="A0A0P4W4N6"/>
<evidence type="ECO:0000256" key="2">
    <source>
        <dbReference type="SAM" id="MobiDB-lite"/>
    </source>
</evidence>
<feature type="region of interest" description="Disordered" evidence="2">
    <location>
        <begin position="218"/>
        <end position="245"/>
    </location>
</feature>
<dbReference type="GO" id="GO:0042147">
    <property type="term" value="P:retrograde transport, endosome to Golgi"/>
    <property type="evidence" value="ECO:0007669"/>
    <property type="project" value="TreeGrafter"/>
</dbReference>
<organism evidence="4">
    <name type="scientific">Scylla olivacea</name>
    <name type="common">Orange mud crab</name>
    <name type="synonym">Cancer olivacea</name>
    <dbReference type="NCBI Taxonomy" id="85551"/>
    <lineage>
        <taxon>Eukaryota</taxon>
        <taxon>Metazoa</taxon>
        <taxon>Ecdysozoa</taxon>
        <taxon>Arthropoda</taxon>
        <taxon>Crustacea</taxon>
        <taxon>Multicrustacea</taxon>
        <taxon>Malacostraca</taxon>
        <taxon>Eumalacostraca</taxon>
        <taxon>Eucarida</taxon>
        <taxon>Decapoda</taxon>
        <taxon>Pleocyemata</taxon>
        <taxon>Brachyura</taxon>
        <taxon>Eubrachyura</taxon>
        <taxon>Portunoidea</taxon>
        <taxon>Portunidae</taxon>
        <taxon>Portuninae</taxon>
        <taxon>Scylla</taxon>
    </lineage>
</organism>
<dbReference type="CDD" id="cd13258">
    <property type="entry name" value="PH_PLEKHJ1"/>
    <property type="match status" value="1"/>
</dbReference>
<dbReference type="PANTHER" id="PTHR22902">
    <property type="entry name" value="SESQUIPEDALIAN"/>
    <property type="match status" value="1"/>
</dbReference>
<reference evidence="4" key="1">
    <citation type="submission" date="2015-09" db="EMBL/GenBank/DDBJ databases">
        <title>Scylla olivacea transcriptome.</title>
        <authorList>
            <person name="Ikhwanuddin M."/>
        </authorList>
    </citation>
    <scope>NUCLEOTIDE SEQUENCE</scope>
</reference>
<dbReference type="EMBL" id="GDRN01102108">
    <property type="protein sequence ID" value="JAI58273.1"/>
    <property type="molecule type" value="Transcribed_RNA"/>
</dbReference>
<dbReference type="Gene3D" id="2.30.29.30">
    <property type="entry name" value="Pleckstrin-homology domain (PH domain)/Phosphotyrosine-binding domain (PTB)"/>
    <property type="match status" value="1"/>
</dbReference>
<proteinExistence type="predicted"/>
<dbReference type="InterPro" id="IPR011993">
    <property type="entry name" value="PH-like_dom_sf"/>
</dbReference>
<dbReference type="InterPro" id="IPR045188">
    <property type="entry name" value="Boi1/Boi2-like"/>
</dbReference>
<sequence length="293" mass="33622">MHYNNDSLVHFAETAGDHEGRLTHKSPPRTLYDSAYKERWFKLRANLLFYYRLNEFGGVEKNEPSGVFVLENVEIQMEHTDLPFGFAIRWKDDLERKHLFFASSEASAVTWMNKLINASYEHLRAQMVMLRVQIRRKTGKDPLEHLGTPLMQRTSWADAPRKSRFHVDLEEDQLSQELPKEYALQSSSLTDHQRPDRLSPSRYSLAVKSPYLKVKVEKSPSLREPLRAAPVPPPRKGKKHTGENGHVVVDNLVPGLECKIVDDLVPGVGGSRASFRCHIDDECLPKKKDNLLD</sequence>
<dbReference type="InterPro" id="IPR001849">
    <property type="entry name" value="PH_domain"/>
</dbReference>
<dbReference type="PROSITE" id="PS50003">
    <property type="entry name" value="PH_DOMAIN"/>
    <property type="match status" value="1"/>
</dbReference>